<dbReference type="PANTHER" id="PTHR31496">
    <property type="entry name" value="TRANSCRIPTION FACTOR KAN2-RELATED"/>
    <property type="match status" value="1"/>
</dbReference>
<proteinExistence type="predicted"/>
<feature type="compositionally biased region" description="Polar residues" evidence="7">
    <location>
        <begin position="421"/>
        <end position="441"/>
    </location>
</feature>
<dbReference type="EMBL" id="CM026433">
    <property type="protein sequence ID" value="KAG0554662.1"/>
    <property type="molecule type" value="Genomic_DNA"/>
</dbReference>
<dbReference type="InterPro" id="IPR006447">
    <property type="entry name" value="Myb_dom_plants"/>
</dbReference>
<dbReference type="GO" id="GO:0006355">
    <property type="term" value="P:regulation of DNA-templated transcription"/>
    <property type="evidence" value="ECO:0007669"/>
    <property type="project" value="InterPro"/>
</dbReference>
<keyword evidence="2" id="KW-0217">Developmental protein</keyword>
<evidence type="ECO:0000313" key="10">
    <source>
        <dbReference type="Proteomes" id="UP000822688"/>
    </source>
</evidence>
<organism evidence="9 10">
    <name type="scientific">Ceratodon purpureus</name>
    <name type="common">Fire moss</name>
    <name type="synonym">Dicranum purpureum</name>
    <dbReference type="NCBI Taxonomy" id="3225"/>
    <lineage>
        <taxon>Eukaryota</taxon>
        <taxon>Viridiplantae</taxon>
        <taxon>Streptophyta</taxon>
        <taxon>Embryophyta</taxon>
        <taxon>Bryophyta</taxon>
        <taxon>Bryophytina</taxon>
        <taxon>Bryopsida</taxon>
        <taxon>Dicranidae</taxon>
        <taxon>Pseudoditrichales</taxon>
        <taxon>Ditrichaceae</taxon>
        <taxon>Ceratodon</taxon>
    </lineage>
</organism>
<dbReference type="GO" id="GO:0010158">
    <property type="term" value="P:abaxial cell fate specification"/>
    <property type="evidence" value="ECO:0007669"/>
    <property type="project" value="InterPro"/>
</dbReference>
<feature type="domain" description="Myb-like" evidence="8">
    <location>
        <begin position="351"/>
        <end position="402"/>
    </location>
</feature>
<keyword evidence="5" id="KW-0804">Transcription</keyword>
<comment type="subcellular location">
    <subcellularLocation>
        <location evidence="1">Nucleus</location>
    </subcellularLocation>
</comment>
<evidence type="ECO:0000256" key="7">
    <source>
        <dbReference type="SAM" id="MobiDB-lite"/>
    </source>
</evidence>
<reference evidence="9" key="1">
    <citation type="submission" date="2020-06" db="EMBL/GenBank/DDBJ databases">
        <title>WGS assembly of Ceratodon purpureus strain R40.</title>
        <authorList>
            <person name="Carey S.B."/>
            <person name="Jenkins J."/>
            <person name="Shu S."/>
            <person name="Lovell J.T."/>
            <person name="Sreedasyam A."/>
            <person name="Maumus F."/>
            <person name="Tiley G.P."/>
            <person name="Fernandez-Pozo N."/>
            <person name="Barry K."/>
            <person name="Chen C."/>
            <person name="Wang M."/>
            <person name="Lipzen A."/>
            <person name="Daum C."/>
            <person name="Saski C.A."/>
            <person name="Payton A.C."/>
            <person name="Mcbreen J.C."/>
            <person name="Conrad R.E."/>
            <person name="Kollar L.M."/>
            <person name="Olsson S."/>
            <person name="Huttunen S."/>
            <person name="Landis J.B."/>
            <person name="Wickett N.J."/>
            <person name="Johnson M.G."/>
            <person name="Rensing S.A."/>
            <person name="Grimwood J."/>
            <person name="Schmutz J."/>
            <person name="Mcdaniel S.F."/>
        </authorList>
    </citation>
    <scope>NUCLEOTIDE SEQUENCE</scope>
    <source>
        <strain evidence="9">R40</strain>
    </source>
</reference>
<dbReference type="AlphaFoldDB" id="A0A8T0GBL6"/>
<keyword evidence="4" id="KW-0805">Transcription regulation</keyword>
<evidence type="ECO:0000256" key="6">
    <source>
        <dbReference type="ARBA" id="ARBA00023242"/>
    </source>
</evidence>
<keyword evidence="3" id="KW-0221">Differentiation</keyword>
<sequence length="506" mass="55850">MCWGALIPVSFPVKSRREELMQLTMQEFSSSDKLMSVSSCAHRHSGPDLALHISPPNSSGDIRPHKSSSSQHYSNVEPLPEHVHGFDLWKQPPKSMSGVTDCESNVSSPAVERCPTYGNVGASTVLCLANPSPEPQFVPRRVQEEAHQENGGYLRNGLAHPFLPDMNDRSEVKKHMSSSASHSERVCQDFPRIYPKYTGEIQDDFSRRFTENNMDHLHHHRVFPQAPSRMSSSPSPIPELSLGRFSEPITQQPPEALSRSDIPKLQSYPMVGTDSGPRYGSLYGFEDDMSRQVVRNGAGIQTSTLTGTLSSLLGNSGAGYNARQDGGYAHIGFRSRFPPKSPSKRSIRAPRMRWTSALHAHFVQAVELLGGHERATPKSVLELMNVKDLTLAHVKSHLQMYRTVKTTDKSGPPPGSGDLAHTSTSLDASSPTEDLFTSNSISKPRKDVHISNSGVHNLELSNYHNVGDTEGATKAMQNKVWFPEIPPNYTTPTGQRGCWKFGTLSY</sequence>
<evidence type="ECO:0000256" key="5">
    <source>
        <dbReference type="ARBA" id="ARBA00023163"/>
    </source>
</evidence>
<keyword evidence="10" id="KW-1185">Reference proteome</keyword>
<dbReference type="GO" id="GO:0005634">
    <property type="term" value="C:nucleus"/>
    <property type="evidence" value="ECO:0007669"/>
    <property type="project" value="UniProtKB-SubCell"/>
</dbReference>
<evidence type="ECO:0000313" key="9">
    <source>
        <dbReference type="EMBL" id="KAG0554662.1"/>
    </source>
</evidence>
<dbReference type="InterPro" id="IPR009057">
    <property type="entry name" value="Homeodomain-like_sf"/>
</dbReference>
<dbReference type="GO" id="GO:0000976">
    <property type="term" value="F:transcription cis-regulatory region binding"/>
    <property type="evidence" value="ECO:0007669"/>
    <property type="project" value="InterPro"/>
</dbReference>
<dbReference type="SUPFAM" id="SSF46689">
    <property type="entry name" value="Homeodomain-like"/>
    <property type="match status" value="1"/>
</dbReference>
<dbReference type="Pfam" id="PF00249">
    <property type="entry name" value="Myb_DNA-binding"/>
    <property type="match status" value="1"/>
</dbReference>
<dbReference type="Gene3D" id="1.10.10.60">
    <property type="entry name" value="Homeodomain-like"/>
    <property type="match status" value="1"/>
</dbReference>
<evidence type="ECO:0000256" key="1">
    <source>
        <dbReference type="ARBA" id="ARBA00004123"/>
    </source>
</evidence>
<evidence type="ECO:0000256" key="2">
    <source>
        <dbReference type="ARBA" id="ARBA00022473"/>
    </source>
</evidence>
<dbReference type="FunFam" id="1.10.10.60:FF:000002">
    <property type="entry name" value="Myb family transcription factor"/>
    <property type="match status" value="1"/>
</dbReference>
<protein>
    <recommendedName>
        <fullName evidence="8">Myb-like domain-containing protein</fullName>
    </recommendedName>
</protein>
<accession>A0A8T0GBL6</accession>
<evidence type="ECO:0000256" key="4">
    <source>
        <dbReference type="ARBA" id="ARBA00023015"/>
    </source>
</evidence>
<keyword evidence="6" id="KW-0539">Nucleus</keyword>
<feature type="region of interest" description="Disordered" evidence="7">
    <location>
        <begin position="405"/>
        <end position="441"/>
    </location>
</feature>
<dbReference type="PANTHER" id="PTHR31496:SF3">
    <property type="entry name" value="TRANSCRIPTION REPRESSOR KAN1"/>
    <property type="match status" value="1"/>
</dbReference>
<evidence type="ECO:0000256" key="3">
    <source>
        <dbReference type="ARBA" id="ARBA00022782"/>
    </source>
</evidence>
<comment type="caution">
    <text evidence="9">The sequence shown here is derived from an EMBL/GenBank/DDBJ whole genome shotgun (WGS) entry which is preliminary data.</text>
</comment>
<dbReference type="NCBIfam" id="TIGR01557">
    <property type="entry name" value="myb_SHAQKYF"/>
    <property type="match status" value="1"/>
</dbReference>
<dbReference type="Proteomes" id="UP000822688">
    <property type="component" value="Chromosome 12"/>
</dbReference>
<evidence type="ECO:0000259" key="8">
    <source>
        <dbReference type="Pfam" id="PF00249"/>
    </source>
</evidence>
<feature type="region of interest" description="Disordered" evidence="7">
    <location>
        <begin position="49"/>
        <end position="77"/>
    </location>
</feature>
<name>A0A8T0GBL6_CERPU</name>
<dbReference type="InterPro" id="IPR044847">
    <property type="entry name" value="KAN_fam"/>
</dbReference>
<gene>
    <name evidence="9" type="ORF">KC19_12G109300</name>
</gene>
<dbReference type="InterPro" id="IPR001005">
    <property type="entry name" value="SANT/Myb"/>
</dbReference>